<dbReference type="Gene3D" id="3.40.50.300">
    <property type="entry name" value="P-loop containing nucleotide triphosphate hydrolases"/>
    <property type="match status" value="2"/>
</dbReference>
<reference evidence="2 3" key="1">
    <citation type="submission" date="2020-07" db="EMBL/GenBank/DDBJ databases">
        <authorList>
            <person name="Partida-Martinez L."/>
            <person name="Huntemann M."/>
            <person name="Clum A."/>
            <person name="Wang J."/>
            <person name="Palaniappan K."/>
            <person name="Ritter S."/>
            <person name="Chen I.-M."/>
            <person name="Stamatis D."/>
            <person name="Reddy T."/>
            <person name="O'Malley R."/>
            <person name="Daum C."/>
            <person name="Shapiro N."/>
            <person name="Ivanova N."/>
            <person name="Kyrpides N."/>
            <person name="Woyke T."/>
        </authorList>
    </citation>
    <scope>NUCLEOTIDE SEQUENCE [LARGE SCALE GENOMIC DNA]</scope>
    <source>
        <strain evidence="2 3">AS2.3</strain>
    </source>
</reference>
<evidence type="ECO:0000313" key="2">
    <source>
        <dbReference type="EMBL" id="NYD91625.1"/>
    </source>
</evidence>
<reference evidence="2 3" key="2">
    <citation type="submission" date="2020-08" db="EMBL/GenBank/DDBJ databases">
        <title>The Agave Microbiome: Exploring the role of microbial communities in plant adaptations to desert environments.</title>
        <authorList>
            <person name="Partida-Martinez L.P."/>
        </authorList>
    </citation>
    <scope>NUCLEOTIDE SEQUENCE [LARGE SCALE GENOMIC DNA]</scope>
    <source>
        <strain evidence="2 3">AS2.3</strain>
    </source>
</reference>
<dbReference type="RefSeq" id="WP_257015696.1">
    <property type="nucleotide sequence ID" value="NZ_JACCBY010000006.1"/>
</dbReference>
<accession>A0A7Y9K4Q5</accession>
<dbReference type="Proteomes" id="UP000517753">
    <property type="component" value="Unassembled WGS sequence"/>
</dbReference>
<dbReference type="EMBL" id="JACCBY010000006">
    <property type="protein sequence ID" value="NYD91625.1"/>
    <property type="molecule type" value="Genomic_DNA"/>
</dbReference>
<dbReference type="SUPFAM" id="SSF52540">
    <property type="entry name" value="P-loop containing nucleoside triphosphate hydrolases"/>
    <property type="match status" value="2"/>
</dbReference>
<evidence type="ECO:0000259" key="1">
    <source>
        <dbReference type="Pfam" id="PF04851"/>
    </source>
</evidence>
<dbReference type="Pfam" id="PF04851">
    <property type="entry name" value="ResIII"/>
    <property type="match status" value="1"/>
</dbReference>
<dbReference type="EC" id="3.1.21.5" evidence="2"/>
<dbReference type="InterPro" id="IPR006935">
    <property type="entry name" value="Helicase/UvrB_N"/>
</dbReference>
<name>A0A7Y9K4Q5_9SPHN</name>
<dbReference type="GO" id="GO:0005524">
    <property type="term" value="F:ATP binding"/>
    <property type="evidence" value="ECO:0007669"/>
    <property type="project" value="InterPro"/>
</dbReference>
<dbReference type="InterPro" id="IPR027417">
    <property type="entry name" value="P-loop_NTPase"/>
</dbReference>
<dbReference type="InterPro" id="IPR050742">
    <property type="entry name" value="Helicase_Restrict-Modif_Enz"/>
</dbReference>
<dbReference type="GO" id="GO:0015668">
    <property type="term" value="F:type III site-specific deoxyribonuclease activity"/>
    <property type="evidence" value="ECO:0007669"/>
    <property type="project" value="UniProtKB-EC"/>
</dbReference>
<comment type="caution">
    <text evidence="2">The sequence shown here is derived from an EMBL/GenBank/DDBJ whole genome shotgun (WGS) entry which is preliminary data.</text>
</comment>
<dbReference type="PANTHER" id="PTHR47396">
    <property type="entry name" value="TYPE I RESTRICTION ENZYME ECOKI R PROTEIN"/>
    <property type="match status" value="1"/>
</dbReference>
<evidence type="ECO:0000313" key="3">
    <source>
        <dbReference type="Proteomes" id="UP000517753"/>
    </source>
</evidence>
<dbReference type="GO" id="GO:0003677">
    <property type="term" value="F:DNA binding"/>
    <property type="evidence" value="ECO:0007669"/>
    <property type="project" value="InterPro"/>
</dbReference>
<dbReference type="GO" id="GO:0005829">
    <property type="term" value="C:cytosol"/>
    <property type="evidence" value="ECO:0007669"/>
    <property type="project" value="TreeGrafter"/>
</dbReference>
<sequence length="910" mass="101215">MADADRGMLTPHQRIRRQVNQRLSLRPPQEAALAILADVADRIDWTGTVDVKALLTDIRASYPSVESFEREFPSLAFALATGVGKTRLMGAFIAYLYLTGRSKNFFLLAPNTTIYDKLVEDFARQSSPKYVFKGIAEFAQAPPIIVTGDTWDEGRGIRGTQLIGDAIINIFNVDKINKEKGRIRSFRETLGESYFDYLAGLDDLVMLMDEAHRYRAKAAANAVYELAPKLGLELTATPKTVGTSPKDFRNVIYRYGLGQAMADGFVKEPAVATRENFRRADYDGAQLERIMLEDGVTYHEQVRVELEIYAKQSARPVVHPFMLVVAKDTSHAAELRAYIESDDFFRGAYCGRVAEVHSNQTGEESNEAMARLVGLEHDAQTDIVIHVNKLKEGWDVTNLFTIVPLRASASEILTEQTLGRGLRLPYGQRTGVEMVDTLTVIAHDRFDAVIQEARKPDSLVAMKTLTIGENGDVRPAAREVLSVPSTTEARFIGWQPALPDLAGRVAEPAATPYVPPTPEQVAIADATLTFIRERERTLPGGLADLKKPEVQAAIAADVRRATAAAQGSFDAVMPQPAVEALVAEIAVDLANNAIEIPEIVVLPSREVNFWFDDFDLSGLDTIRYRPSSDTILVRNLRTDAQRELARGVEGPKEARPENYIVRHLLALPEVDYDSQADLLYKLAGQVIAYLRSYLDDEAQVEAVALEHGKRLADLVFAQMRGHYRETPAEYRARRVRSFKTLRPQQFGYDPTRVLPLGQAAHPLSATPSFVFIGSRKSPYQFHKFDSDPERRFAAAIDSDRWSGVVRWLRPAPGQFDIEYDRGRRYEPDFVVECTDAKLIVEVKAQNELSDAVVQEKARAARAWVDNANAFAADGDGKPWHYVLLGDQQITESLTLQSLLPPARPTLAASG</sequence>
<gene>
    <name evidence="2" type="ORF">HD841_003441</name>
</gene>
<keyword evidence="3" id="KW-1185">Reference proteome</keyword>
<keyword evidence="2" id="KW-0378">Hydrolase</keyword>
<organism evidence="2 3">
    <name type="scientific">Sphingomonas melonis</name>
    <dbReference type="NCBI Taxonomy" id="152682"/>
    <lineage>
        <taxon>Bacteria</taxon>
        <taxon>Pseudomonadati</taxon>
        <taxon>Pseudomonadota</taxon>
        <taxon>Alphaproteobacteria</taxon>
        <taxon>Sphingomonadales</taxon>
        <taxon>Sphingomonadaceae</taxon>
        <taxon>Sphingomonas</taxon>
    </lineage>
</organism>
<feature type="domain" description="Helicase/UvrB N-terminal" evidence="1">
    <location>
        <begin position="25"/>
        <end position="239"/>
    </location>
</feature>
<protein>
    <submittedName>
        <fullName evidence="2">Type III restriction enzyme</fullName>
        <ecNumber evidence="2">3.1.21.5</ecNumber>
    </submittedName>
</protein>
<dbReference type="AlphaFoldDB" id="A0A7Y9K4Q5"/>
<proteinExistence type="predicted"/>
<dbReference type="PANTHER" id="PTHR47396:SF1">
    <property type="entry name" value="ATP-DEPENDENT HELICASE IRC3-RELATED"/>
    <property type="match status" value="1"/>
</dbReference>